<evidence type="ECO:0000313" key="3">
    <source>
        <dbReference type="Proteomes" id="UP000028534"/>
    </source>
</evidence>
<protein>
    <submittedName>
        <fullName evidence="2">Uncharacterized protein</fullName>
    </submittedName>
</protein>
<keyword evidence="1" id="KW-0812">Transmembrane</keyword>
<sequence>MSDALHILSTVVAISLIVASCAAIAAEFRRYGRKMVAALLMEPRP</sequence>
<gene>
    <name evidence="2" type="ORF">CP98_03174</name>
</gene>
<proteinExistence type="predicted"/>
<evidence type="ECO:0000256" key="1">
    <source>
        <dbReference type="SAM" id="Phobius"/>
    </source>
</evidence>
<comment type="caution">
    <text evidence="2">The sequence shown here is derived from an EMBL/GenBank/DDBJ whole genome shotgun (WGS) entry which is preliminary data.</text>
</comment>
<dbReference type="RefSeq" id="WP_155276435.1">
    <property type="nucleotide sequence ID" value="NZ_JGVR01000020.1"/>
</dbReference>
<keyword evidence="1" id="KW-1133">Transmembrane helix</keyword>
<name>A0A084EI99_SPHYA</name>
<feature type="transmembrane region" description="Helical" evidence="1">
    <location>
        <begin position="6"/>
        <end position="26"/>
    </location>
</feature>
<dbReference type="EMBL" id="JGVR01000020">
    <property type="protein sequence ID" value="KEZ17691.1"/>
    <property type="molecule type" value="Genomic_DNA"/>
</dbReference>
<keyword evidence="1" id="KW-0472">Membrane</keyword>
<reference evidence="2 3" key="1">
    <citation type="submission" date="2014-03" db="EMBL/GenBank/DDBJ databases">
        <title>Genome sequence of Sphingobium yanoikuyae B1.</title>
        <authorList>
            <person name="Gan H.M."/>
            <person name="Gan H.Y."/>
            <person name="Savka M.A."/>
        </authorList>
    </citation>
    <scope>NUCLEOTIDE SEQUENCE [LARGE SCALE GENOMIC DNA]</scope>
    <source>
        <strain evidence="2 3">B1</strain>
    </source>
</reference>
<evidence type="ECO:0000313" key="2">
    <source>
        <dbReference type="EMBL" id="KEZ17691.1"/>
    </source>
</evidence>
<dbReference type="Proteomes" id="UP000028534">
    <property type="component" value="Unassembled WGS sequence"/>
</dbReference>
<dbReference type="AlphaFoldDB" id="A0A084EI99"/>
<organism evidence="2 3">
    <name type="scientific">Sphingobium yanoikuyae</name>
    <name type="common">Sphingomonas yanoikuyae</name>
    <dbReference type="NCBI Taxonomy" id="13690"/>
    <lineage>
        <taxon>Bacteria</taxon>
        <taxon>Pseudomonadati</taxon>
        <taxon>Pseudomonadota</taxon>
        <taxon>Alphaproteobacteria</taxon>
        <taxon>Sphingomonadales</taxon>
        <taxon>Sphingomonadaceae</taxon>
        <taxon>Sphingobium</taxon>
    </lineage>
</organism>
<accession>A0A084EI99</accession>
<dbReference type="PATRIC" id="fig|13690.10.peg.3253"/>